<dbReference type="EMBL" id="CABPSA010000005">
    <property type="protein sequence ID" value="VVE21179.1"/>
    <property type="molecule type" value="Genomic_DNA"/>
</dbReference>
<dbReference type="PANTHER" id="PTHR35562">
    <property type="entry name" value="DNA ENDONUCLEASE SMRA-RELATED"/>
    <property type="match status" value="1"/>
</dbReference>
<dbReference type="PROSITE" id="PS50828">
    <property type="entry name" value="SMR"/>
    <property type="match status" value="1"/>
</dbReference>
<dbReference type="InterPro" id="IPR036063">
    <property type="entry name" value="Smr_dom_sf"/>
</dbReference>
<dbReference type="SUPFAM" id="SSF160443">
    <property type="entry name" value="SMR domain-like"/>
    <property type="match status" value="1"/>
</dbReference>
<evidence type="ECO:0000259" key="1">
    <source>
        <dbReference type="PROSITE" id="PS50828"/>
    </source>
</evidence>
<sequence>MIRKRAFATAQTQRAATHHFVLPLNVLVRTIMSKKPPKLSLSDLSNFRDALATESAAREAERIAAAKRAAQAKRDANVFRDSVGEIAPLASKGSTNRVEHPRFPPEPVARQTEEDEAAVLHESLSDEFDPEALLDTDDRLSYRRPGISHDAVLKLQRGDWVVQAQIDLHGMRRDEAREALSTFLHDAVKRGLRCIRVIHGKGLGSVNREPVLKDKVRGWLAQKNEVLAWAQAQGRDGGGGALVVLLQASQARGARAGD</sequence>
<dbReference type="InterPro" id="IPR002625">
    <property type="entry name" value="Smr_dom"/>
</dbReference>
<dbReference type="Gene3D" id="3.30.1370.110">
    <property type="match status" value="1"/>
</dbReference>
<organism evidence="2 3">
    <name type="scientific">Pandoraea commovens</name>
    <dbReference type="NCBI Taxonomy" id="2508289"/>
    <lineage>
        <taxon>Bacteria</taxon>
        <taxon>Pseudomonadati</taxon>
        <taxon>Pseudomonadota</taxon>
        <taxon>Betaproteobacteria</taxon>
        <taxon>Burkholderiales</taxon>
        <taxon>Burkholderiaceae</taxon>
        <taxon>Pandoraea</taxon>
    </lineage>
</organism>
<accession>A0A5E4WBR2</accession>
<feature type="domain" description="Smr" evidence="1">
    <location>
        <begin position="166"/>
        <end position="247"/>
    </location>
</feature>
<proteinExistence type="predicted"/>
<dbReference type="AlphaFoldDB" id="A0A5E4WBR2"/>
<evidence type="ECO:0000313" key="3">
    <source>
        <dbReference type="Proteomes" id="UP000343335"/>
    </source>
</evidence>
<protein>
    <submittedName>
        <fullName evidence="2">DNA mismatch repair protein MutS</fullName>
    </submittedName>
</protein>
<dbReference type="SMART" id="SM00463">
    <property type="entry name" value="SMR"/>
    <property type="match status" value="1"/>
</dbReference>
<dbReference type="Pfam" id="PF01713">
    <property type="entry name" value="Smr"/>
    <property type="match status" value="1"/>
</dbReference>
<gene>
    <name evidence="2" type="ORF">PCO31010_03172</name>
</gene>
<name>A0A5E4WBR2_9BURK</name>
<reference evidence="2 3" key="1">
    <citation type="submission" date="2019-08" db="EMBL/GenBank/DDBJ databases">
        <authorList>
            <person name="Peeters C."/>
        </authorList>
    </citation>
    <scope>NUCLEOTIDE SEQUENCE [LARGE SCALE GENOMIC DNA]</scope>
    <source>
        <strain evidence="2 3">LMG 31010</strain>
    </source>
</reference>
<dbReference type="PANTHER" id="PTHR35562:SF2">
    <property type="entry name" value="DNA ENDONUCLEASE SMRA-RELATED"/>
    <property type="match status" value="1"/>
</dbReference>
<dbReference type="Proteomes" id="UP000343335">
    <property type="component" value="Unassembled WGS sequence"/>
</dbReference>
<evidence type="ECO:0000313" key="2">
    <source>
        <dbReference type="EMBL" id="VVE21179.1"/>
    </source>
</evidence>